<feature type="transmembrane region" description="Helical" evidence="2">
    <location>
        <begin position="429"/>
        <end position="446"/>
    </location>
</feature>
<sequence length="956" mass="110936">MNIKSLFIKDFGIFYNELIEDISPGLLVIGGYNRSGKTSFFKLLRYIGYGFPRNNDFIPARQKHELEAVVQTSNREEFSLNLKGFAEPVVSVIKGERKIDSAVELYNGLDFFTYQQLFTISLDELQSRNTGLAKKELKRLNSILLGAGLKELLLLPQIEDYFAKNAEKIGGKNGDPGVKDFKPYYQQIEQGIEMKHAASAQVKDYYQKKELLLEAGSKIEDIRKEISVLEKGVNRLDLLKNHYEICSQLNKLESKLQSLKSDKYLGLDKQAYPERASEIFKRYHQLREKREGQLLTLKQEIGIKHINQLKNKFIKYQDKIKFFHHRITGLSEQVKYYRENLNRVIVEEEKLERAITSFNEEWVDGFKIIDNIKVDEINYLNLQDDLEEYNRLRLSYQQERERLDVLVEKGRQLEQKLTSLKASNPGKNLSLYFIFSIVCLLSGIGLSFLRTIYISISFLGTVGIGLYSLYIYTLARDRINLKKIISNELEDVKNEILSSKNKIGDYKTSLMPLQKMLNRYRTILGLDQEASPQLLRENFRQVQGFKDKLKGIRQQRKGLNSNKIEIEKRLGGLLNILKEFNEIVSLNMMTSGDELLQQYDMIVSLFEELVQALDRFMLLSGYEDKLSDLRQETICLYEESGLNLRDKKQETASLLEDYLRWAKKMEEYQAVKKEYEQLIRQLGSALNTELIRESMGVTDDSMLDSFRGFYNSYISLEDVEEDYQNKRQELNLARDRLNKLRDKKQILKQELKELATDDKLRQASSIIDKARQELGVIAEEYAVNKAAAFILKRAREGVIKRVKDDLLADASKYFKRITRGKYQRILPAEEVLDNDFQAQLADGSIQGGIKELSRGTVEQLFLAVRLNRIKEISPPLPVIIDDSFVNFDSFHLQETLVLIQELAETHQVFLLTCHPHLVKLIKDNDSNIQFWKLDDGRFNNTSQEKLIDFLTAGINK</sequence>
<keyword evidence="2" id="KW-0812">Transmembrane</keyword>
<evidence type="ECO:0000256" key="2">
    <source>
        <dbReference type="SAM" id="Phobius"/>
    </source>
</evidence>
<evidence type="ECO:0000313" key="4">
    <source>
        <dbReference type="EMBL" id="QTL98704.1"/>
    </source>
</evidence>
<dbReference type="AlphaFoldDB" id="A0A8A7KKU4"/>
<dbReference type="Proteomes" id="UP000665020">
    <property type="component" value="Chromosome"/>
</dbReference>
<dbReference type="SUPFAM" id="SSF52540">
    <property type="entry name" value="P-loop containing nucleoside triphosphate hydrolases"/>
    <property type="match status" value="1"/>
</dbReference>
<feature type="coiled-coil region" evidence="1">
    <location>
        <begin position="716"/>
        <end position="757"/>
    </location>
</feature>
<dbReference type="Pfam" id="PF13514">
    <property type="entry name" value="AAA_27"/>
    <property type="match status" value="1"/>
</dbReference>
<name>A0A8A7KKU4_9FIRM</name>
<organism evidence="4 5">
    <name type="scientific">Iocasia fonsfrigidae</name>
    <dbReference type="NCBI Taxonomy" id="2682810"/>
    <lineage>
        <taxon>Bacteria</taxon>
        <taxon>Bacillati</taxon>
        <taxon>Bacillota</taxon>
        <taxon>Clostridia</taxon>
        <taxon>Halanaerobiales</taxon>
        <taxon>Halanaerobiaceae</taxon>
        <taxon>Iocasia</taxon>
    </lineage>
</organism>
<dbReference type="PANTHER" id="PTHR41259:SF1">
    <property type="entry name" value="DOUBLE-STRAND BREAK REPAIR RAD50 ATPASE, PUTATIVE-RELATED"/>
    <property type="match status" value="1"/>
</dbReference>
<keyword evidence="2" id="KW-0472">Membrane</keyword>
<evidence type="ECO:0000259" key="3">
    <source>
        <dbReference type="Pfam" id="PF13514"/>
    </source>
</evidence>
<dbReference type="PANTHER" id="PTHR41259">
    <property type="entry name" value="DOUBLE-STRAND BREAK REPAIR RAD50 ATPASE, PUTATIVE-RELATED"/>
    <property type="match status" value="1"/>
</dbReference>
<dbReference type="KEGG" id="ifn:GM661_12375"/>
<dbReference type="Gene3D" id="3.40.50.300">
    <property type="entry name" value="P-loop containing nucleotide triphosphate hydrolases"/>
    <property type="match status" value="2"/>
</dbReference>
<feature type="transmembrane region" description="Helical" evidence="2">
    <location>
        <begin position="452"/>
        <end position="475"/>
    </location>
</feature>
<gene>
    <name evidence="4" type="ORF">GM661_12375</name>
</gene>
<keyword evidence="5" id="KW-1185">Reference proteome</keyword>
<proteinExistence type="predicted"/>
<evidence type="ECO:0000313" key="5">
    <source>
        <dbReference type="Proteomes" id="UP000665020"/>
    </source>
</evidence>
<dbReference type="EMBL" id="CP046640">
    <property type="protein sequence ID" value="QTL98704.1"/>
    <property type="molecule type" value="Genomic_DNA"/>
</dbReference>
<accession>A0A8A7KKU4</accession>
<feature type="coiled-coil region" evidence="1">
    <location>
        <begin position="341"/>
        <end position="416"/>
    </location>
</feature>
<keyword evidence="2" id="KW-1133">Transmembrane helix</keyword>
<keyword evidence="1" id="KW-0175">Coiled coil</keyword>
<dbReference type="InterPro" id="IPR038734">
    <property type="entry name" value="YhaN_AAA"/>
</dbReference>
<dbReference type="InterPro" id="IPR027417">
    <property type="entry name" value="P-loop_NTPase"/>
</dbReference>
<evidence type="ECO:0000256" key="1">
    <source>
        <dbReference type="SAM" id="Coils"/>
    </source>
</evidence>
<protein>
    <submittedName>
        <fullName evidence="4">AAA family ATPase</fullName>
    </submittedName>
</protein>
<dbReference type="RefSeq" id="WP_230867106.1">
    <property type="nucleotide sequence ID" value="NZ_CP046640.1"/>
</dbReference>
<reference evidence="4" key="1">
    <citation type="submission" date="2019-12" db="EMBL/GenBank/DDBJ databases">
        <authorList>
            <person name="zhang j."/>
            <person name="sun C.M."/>
        </authorList>
    </citation>
    <scope>NUCLEOTIDE SEQUENCE</scope>
    <source>
        <strain evidence="4">NS-1</strain>
    </source>
</reference>
<feature type="domain" description="YhaN AAA" evidence="3">
    <location>
        <begin position="1"/>
        <end position="173"/>
    </location>
</feature>